<feature type="non-terminal residue" evidence="2">
    <location>
        <position position="97"/>
    </location>
</feature>
<protein>
    <recommendedName>
        <fullName evidence="4">Major facilitator superfamily (MFS) profile domain-containing protein</fullName>
    </recommendedName>
</protein>
<feature type="transmembrane region" description="Helical" evidence="1">
    <location>
        <begin position="37"/>
        <end position="56"/>
    </location>
</feature>
<keyword evidence="1" id="KW-1133">Transmembrane helix</keyword>
<keyword evidence="3" id="KW-1185">Reference proteome</keyword>
<comment type="caution">
    <text evidence="2">The sequence shown here is derived from an EMBL/GenBank/DDBJ whole genome shotgun (WGS) entry which is preliminary data.</text>
</comment>
<dbReference type="OrthoDB" id="4139357at2759"/>
<name>A0A3M6V256_POCDA</name>
<dbReference type="Gene3D" id="1.20.1250.20">
    <property type="entry name" value="MFS general substrate transporter like domains"/>
    <property type="match status" value="1"/>
</dbReference>
<feature type="transmembrane region" description="Helical" evidence="1">
    <location>
        <begin position="68"/>
        <end position="89"/>
    </location>
</feature>
<dbReference type="AlphaFoldDB" id="A0A3M6V256"/>
<dbReference type="SUPFAM" id="SSF103473">
    <property type="entry name" value="MFS general substrate transporter"/>
    <property type="match status" value="1"/>
</dbReference>
<keyword evidence="1" id="KW-0812">Transmembrane</keyword>
<gene>
    <name evidence="2" type="ORF">pdam_00010487</name>
</gene>
<dbReference type="InterPro" id="IPR036259">
    <property type="entry name" value="MFS_trans_sf"/>
</dbReference>
<reference evidence="2 3" key="1">
    <citation type="journal article" date="2018" name="Sci. Rep.">
        <title>Comparative analysis of the Pocillopora damicornis genome highlights role of immune system in coral evolution.</title>
        <authorList>
            <person name="Cunning R."/>
            <person name="Bay R.A."/>
            <person name="Gillette P."/>
            <person name="Baker A.C."/>
            <person name="Traylor-Knowles N."/>
        </authorList>
    </citation>
    <scope>NUCLEOTIDE SEQUENCE [LARGE SCALE GENOMIC DNA]</scope>
    <source>
        <strain evidence="2">RSMAS</strain>
        <tissue evidence="2">Whole animal</tissue>
    </source>
</reference>
<proteinExistence type="predicted"/>
<dbReference type="EMBL" id="RCHS01000299">
    <property type="protein sequence ID" value="RMX59638.1"/>
    <property type="molecule type" value="Genomic_DNA"/>
</dbReference>
<dbReference type="Proteomes" id="UP000275408">
    <property type="component" value="Unassembled WGS sequence"/>
</dbReference>
<evidence type="ECO:0000313" key="3">
    <source>
        <dbReference type="Proteomes" id="UP000275408"/>
    </source>
</evidence>
<evidence type="ECO:0000256" key="1">
    <source>
        <dbReference type="SAM" id="Phobius"/>
    </source>
</evidence>
<evidence type="ECO:0008006" key="4">
    <source>
        <dbReference type="Google" id="ProtNLM"/>
    </source>
</evidence>
<organism evidence="2 3">
    <name type="scientific">Pocillopora damicornis</name>
    <name type="common">Cauliflower coral</name>
    <name type="synonym">Millepora damicornis</name>
    <dbReference type="NCBI Taxonomy" id="46731"/>
    <lineage>
        <taxon>Eukaryota</taxon>
        <taxon>Metazoa</taxon>
        <taxon>Cnidaria</taxon>
        <taxon>Anthozoa</taxon>
        <taxon>Hexacorallia</taxon>
        <taxon>Scleractinia</taxon>
        <taxon>Astrocoeniina</taxon>
        <taxon>Pocilloporidae</taxon>
        <taxon>Pocillopora</taxon>
    </lineage>
</organism>
<evidence type="ECO:0000313" key="2">
    <source>
        <dbReference type="EMBL" id="RMX59638.1"/>
    </source>
</evidence>
<keyword evidence="1" id="KW-0472">Membrane</keyword>
<feature type="transmembrane region" description="Helical" evidence="1">
    <location>
        <begin position="12"/>
        <end position="30"/>
    </location>
</feature>
<accession>A0A3M6V256</accession>
<sequence>MVDKIGRKMVQFVAFLGSAIFLAALFICTRSRSSTTLFLYASRMFISIADMCGYVYTPEVLMPHSILLSLSFYSGFSVLGVVTVLLLPIETKGRALQ</sequence>